<dbReference type="AlphaFoldDB" id="A0A5D0QMZ9"/>
<sequence length="180" mass="21464">MKIGKKFNQISKSDYFHLIDNHKKYTDFNTLGMYRSICENETLELRDRIEIRDYANAMFHKTFNFYQLKDPKTYFDLTTLGIEMTVADERQIWDDIRANQEKILSEKKIKHRNFGDYSKHNCGHEDCPYNGLMIKQGSFFSEGSIHFKSDKNSDSAKLKSERIKKQRKNKNQIIRDELDD</sequence>
<organism evidence="2 3">
    <name type="scientific">Bizionia algoritergicola</name>
    <dbReference type="NCBI Taxonomy" id="291187"/>
    <lineage>
        <taxon>Bacteria</taxon>
        <taxon>Pseudomonadati</taxon>
        <taxon>Bacteroidota</taxon>
        <taxon>Flavobacteriia</taxon>
        <taxon>Flavobacteriales</taxon>
        <taxon>Flavobacteriaceae</taxon>
        <taxon>Bizionia</taxon>
    </lineage>
</organism>
<feature type="compositionally biased region" description="Basic and acidic residues" evidence="1">
    <location>
        <begin position="150"/>
        <end position="163"/>
    </location>
</feature>
<keyword evidence="3" id="KW-1185">Reference proteome</keyword>
<name>A0A5D0QMZ9_9FLAO</name>
<feature type="region of interest" description="Disordered" evidence="1">
    <location>
        <begin position="150"/>
        <end position="180"/>
    </location>
</feature>
<dbReference type="OrthoDB" id="8606671at2"/>
<gene>
    <name evidence="2" type="ORF">ES675_15325</name>
</gene>
<reference evidence="2 3" key="1">
    <citation type="submission" date="2019-08" db="EMBL/GenBank/DDBJ databases">
        <title>Genomes of Antarctic Bizionia species.</title>
        <authorList>
            <person name="Bowman J.P."/>
        </authorList>
    </citation>
    <scope>NUCLEOTIDE SEQUENCE [LARGE SCALE GENOMIC DNA]</scope>
    <source>
        <strain evidence="2 3">APA-1</strain>
    </source>
</reference>
<evidence type="ECO:0000313" key="3">
    <source>
        <dbReference type="Proteomes" id="UP000324358"/>
    </source>
</evidence>
<dbReference type="EMBL" id="VSKL01000008">
    <property type="protein sequence ID" value="TYB70540.1"/>
    <property type="molecule type" value="Genomic_DNA"/>
</dbReference>
<evidence type="ECO:0000313" key="2">
    <source>
        <dbReference type="EMBL" id="TYB70540.1"/>
    </source>
</evidence>
<dbReference type="RefSeq" id="WP_066256792.1">
    <property type="nucleotide sequence ID" value="NZ_VSKL01000008.1"/>
</dbReference>
<accession>A0A5D0QMZ9</accession>
<evidence type="ECO:0000256" key="1">
    <source>
        <dbReference type="SAM" id="MobiDB-lite"/>
    </source>
</evidence>
<protein>
    <submittedName>
        <fullName evidence="2">Uncharacterized protein</fullName>
    </submittedName>
</protein>
<proteinExistence type="predicted"/>
<comment type="caution">
    <text evidence="2">The sequence shown here is derived from an EMBL/GenBank/DDBJ whole genome shotgun (WGS) entry which is preliminary data.</text>
</comment>
<dbReference type="Proteomes" id="UP000324358">
    <property type="component" value="Unassembled WGS sequence"/>
</dbReference>